<organism evidence="1 2">
    <name type="scientific">Acinetobacter puyangensis</name>
    <dbReference type="NCBI Taxonomy" id="1096779"/>
    <lineage>
        <taxon>Bacteria</taxon>
        <taxon>Pseudomonadati</taxon>
        <taxon>Pseudomonadota</taxon>
        <taxon>Gammaproteobacteria</taxon>
        <taxon>Moraxellales</taxon>
        <taxon>Moraxellaceae</taxon>
        <taxon>Acinetobacter</taxon>
    </lineage>
</organism>
<dbReference type="PRINTS" id="PR01100">
    <property type="entry name" value="SHIKIMTKNASE"/>
</dbReference>
<keyword evidence="2" id="KW-1185">Reference proteome</keyword>
<dbReference type="InterPro" id="IPR031322">
    <property type="entry name" value="Shikimate/glucono_kinase"/>
</dbReference>
<dbReference type="EMBL" id="OANT01000004">
    <property type="protein sequence ID" value="SNX44679.1"/>
    <property type="molecule type" value="Genomic_DNA"/>
</dbReference>
<dbReference type="Pfam" id="PF01202">
    <property type="entry name" value="SKI"/>
    <property type="match status" value="1"/>
</dbReference>
<name>A0A240E8Y1_9GAMM</name>
<dbReference type="Gene3D" id="3.40.50.300">
    <property type="entry name" value="P-loop containing nucleotide triphosphate hydrolases"/>
    <property type="match status" value="1"/>
</dbReference>
<dbReference type="Proteomes" id="UP000219042">
    <property type="component" value="Unassembled WGS sequence"/>
</dbReference>
<protein>
    <submittedName>
        <fullName evidence="1">Shikimate kinase</fullName>
    </submittedName>
</protein>
<dbReference type="RefSeq" id="WP_097078929.1">
    <property type="nucleotide sequence ID" value="NZ_BAABHT010000009.1"/>
</dbReference>
<dbReference type="AlphaFoldDB" id="A0A240E8Y1"/>
<evidence type="ECO:0000313" key="1">
    <source>
        <dbReference type="EMBL" id="SNX44679.1"/>
    </source>
</evidence>
<dbReference type="GO" id="GO:0016301">
    <property type="term" value="F:kinase activity"/>
    <property type="evidence" value="ECO:0007669"/>
    <property type="project" value="UniProtKB-KW"/>
</dbReference>
<dbReference type="OrthoDB" id="9003057at2"/>
<reference evidence="2" key="1">
    <citation type="submission" date="2016-09" db="EMBL/GenBank/DDBJ databases">
        <authorList>
            <person name="Varghese N."/>
            <person name="Submissions S."/>
        </authorList>
    </citation>
    <scope>NUCLEOTIDE SEQUENCE [LARGE SCALE GENOMIC DNA]</scope>
    <source>
        <strain evidence="2">ANC 4466</strain>
    </source>
</reference>
<evidence type="ECO:0000313" key="2">
    <source>
        <dbReference type="Proteomes" id="UP000219042"/>
    </source>
</evidence>
<gene>
    <name evidence="1" type="ORF">SAMN05421731_10430</name>
</gene>
<keyword evidence="1" id="KW-0808">Transferase</keyword>
<sequence>MKVHLIGLGGAGKTTIGLHLASELGWSFYDLDDCFLHLVGDISTFIQCHGYRSYAIKNLELYHELIKIVKVPCVIACSSGFMVYPDDISKEYLYLKQKISHSPTTFVFFPYFEIESCVQEVLRRQLGRVYLNVNAQSEEAKIRKRFPVYMALCCQKILTSESCDVVAMRLAAKICTMKKQ</sequence>
<proteinExistence type="predicted"/>
<keyword evidence="1" id="KW-0418">Kinase</keyword>
<dbReference type="InterPro" id="IPR027417">
    <property type="entry name" value="P-loop_NTPase"/>
</dbReference>
<accession>A0A240E8Y1</accession>
<dbReference type="SUPFAM" id="SSF52540">
    <property type="entry name" value="P-loop containing nucleoside triphosphate hydrolases"/>
    <property type="match status" value="1"/>
</dbReference>